<dbReference type="FunFam" id="1.10.287.10:FF:000002">
    <property type="entry name" value="30S ribosomal protein S15"/>
    <property type="match status" value="1"/>
</dbReference>
<dbReference type="PANTHER" id="PTHR23321:SF26">
    <property type="entry name" value="SMALL RIBOSOMAL SUBUNIT PROTEIN US15M"/>
    <property type="match status" value="1"/>
</dbReference>
<evidence type="ECO:0000256" key="7">
    <source>
        <dbReference type="SAM" id="MobiDB-lite"/>
    </source>
</evidence>
<dbReference type="InterPro" id="IPR009068">
    <property type="entry name" value="uS15_NS1_RNA-bd_sf"/>
</dbReference>
<reference evidence="8 9" key="1">
    <citation type="submission" date="2017-08" db="EMBL/GenBank/DDBJ databases">
        <title>Aliifodinibius alkalisoli sp. nov., isolated from saline alkaline soil.</title>
        <authorList>
            <person name="Liu D."/>
            <person name="Zhang G."/>
        </authorList>
    </citation>
    <scope>NUCLEOTIDE SEQUENCE [LARGE SCALE GENOMIC DNA]</scope>
    <source>
        <strain evidence="8 9">WN023</strain>
    </source>
</reference>
<comment type="caution">
    <text evidence="8">The sequence shown here is derived from an EMBL/GenBank/DDBJ whole genome shotgun (WGS) entry which is preliminary data.</text>
</comment>
<dbReference type="GO" id="GO:0022627">
    <property type="term" value="C:cytosolic small ribosomal subunit"/>
    <property type="evidence" value="ECO:0007669"/>
    <property type="project" value="TreeGrafter"/>
</dbReference>
<evidence type="ECO:0000256" key="2">
    <source>
        <dbReference type="ARBA" id="ARBA00023274"/>
    </source>
</evidence>
<evidence type="ECO:0000256" key="4">
    <source>
        <dbReference type="HAMAP-Rule" id="MF_01343"/>
    </source>
</evidence>
<dbReference type="SMART" id="SM01387">
    <property type="entry name" value="Ribosomal_S15"/>
    <property type="match status" value="1"/>
</dbReference>
<feature type="region of interest" description="Disordered" evidence="7">
    <location>
        <begin position="1"/>
        <end position="23"/>
    </location>
</feature>
<dbReference type="Gene3D" id="1.10.287.10">
    <property type="entry name" value="S15/NS1, RNA-binding"/>
    <property type="match status" value="1"/>
</dbReference>
<dbReference type="AlphaFoldDB" id="A0A2A2GAS4"/>
<gene>
    <name evidence="4" type="primary">rpsO</name>
    <name evidence="8" type="ORF">CK503_09815</name>
</gene>
<dbReference type="InterPro" id="IPR005290">
    <property type="entry name" value="Ribosomal_uS15_bac-type"/>
</dbReference>
<keyword evidence="9" id="KW-1185">Reference proteome</keyword>
<accession>A0A2A2GAS4</accession>
<evidence type="ECO:0000313" key="9">
    <source>
        <dbReference type="Proteomes" id="UP000218831"/>
    </source>
</evidence>
<evidence type="ECO:0000256" key="6">
    <source>
        <dbReference type="RuleBase" id="RU004524"/>
    </source>
</evidence>
<dbReference type="GO" id="GO:0003735">
    <property type="term" value="F:structural constituent of ribosome"/>
    <property type="evidence" value="ECO:0007669"/>
    <property type="project" value="InterPro"/>
</dbReference>
<comment type="subunit">
    <text evidence="3 4">Part of the 30S ribosomal subunit. Forms a bridge to the 50S subunit in the 70S ribosome, contacting the 23S rRNA.</text>
</comment>
<dbReference type="EMBL" id="NSKE01000006">
    <property type="protein sequence ID" value="PAU93953.1"/>
    <property type="molecule type" value="Genomic_DNA"/>
</dbReference>
<dbReference type="SUPFAM" id="SSF47060">
    <property type="entry name" value="S15/NS1 RNA-binding domain"/>
    <property type="match status" value="1"/>
</dbReference>
<dbReference type="CDD" id="cd00353">
    <property type="entry name" value="Ribosomal_S15p_S13e"/>
    <property type="match status" value="1"/>
</dbReference>
<comment type="similarity">
    <text evidence="4 5">Belongs to the universal ribosomal protein uS15 family.</text>
</comment>
<name>A0A2A2GAS4_9BACT</name>
<keyword evidence="2 4" id="KW-0687">Ribonucleoprotein</keyword>
<dbReference type="HAMAP" id="MF_01343_B">
    <property type="entry name" value="Ribosomal_uS15_B"/>
    <property type="match status" value="1"/>
</dbReference>
<dbReference type="NCBIfam" id="TIGR00952">
    <property type="entry name" value="S15_bact"/>
    <property type="match status" value="1"/>
</dbReference>
<evidence type="ECO:0000313" key="8">
    <source>
        <dbReference type="EMBL" id="PAU93953.1"/>
    </source>
</evidence>
<dbReference type="GO" id="GO:0019843">
    <property type="term" value="F:rRNA binding"/>
    <property type="evidence" value="ECO:0007669"/>
    <property type="project" value="UniProtKB-UniRule"/>
</dbReference>
<evidence type="ECO:0000256" key="1">
    <source>
        <dbReference type="ARBA" id="ARBA00022980"/>
    </source>
</evidence>
<dbReference type="InterPro" id="IPR000589">
    <property type="entry name" value="Ribosomal_uS15"/>
</dbReference>
<comment type="function">
    <text evidence="4 6">One of the primary rRNA binding proteins, it binds directly to 16S rRNA where it helps nucleate assembly of the platform of the 30S subunit by binding and bridging several RNA helices of the 16S rRNA.</text>
</comment>
<keyword evidence="1 4" id="KW-0689">Ribosomal protein</keyword>
<evidence type="ECO:0000256" key="3">
    <source>
        <dbReference type="ARBA" id="ARBA00064542"/>
    </source>
</evidence>
<dbReference type="PANTHER" id="PTHR23321">
    <property type="entry name" value="RIBOSOMAL PROTEIN S15, BACTERIAL AND ORGANELLAR"/>
    <property type="match status" value="1"/>
</dbReference>
<evidence type="ECO:0000256" key="5">
    <source>
        <dbReference type="RuleBase" id="RU003919"/>
    </source>
</evidence>
<dbReference type="PROSITE" id="PS00362">
    <property type="entry name" value="RIBOSOMAL_S15"/>
    <property type="match status" value="1"/>
</dbReference>
<dbReference type="OrthoDB" id="9799262at2"/>
<dbReference type="RefSeq" id="WP_095606629.1">
    <property type="nucleotide sequence ID" value="NZ_NSKE01000006.1"/>
</dbReference>
<protein>
    <recommendedName>
        <fullName evidence="4">Small ribosomal subunit protein uS15</fullName>
    </recommendedName>
</protein>
<feature type="compositionally biased region" description="Basic and acidic residues" evidence="7">
    <location>
        <begin position="1"/>
        <end position="13"/>
    </location>
</feature>
<dbReference type="Proteomes" id="UP000218831">
    <property type="component" value="Unassembled WGS sequence"/>
</dbReference>
<sequence length="89" mass="10364">MAITKERKEELVKKYGGSKENTGSTEAQIAILTERINDLTDHIQENTQDHHSRRGLLKLVGKRRKLLDYLKDNEIETYRELISDLGIRK</sequence>
<dbReference type="GO" id="GO:0006412">
    <property type="term" value="P:translation"/>
    <property type="evidence" value="ECO:0007669"/>
    <property type="project" value="UniProtKB-UniRule"/>
</dbReference>
<dbReference type="Pfam" id="PF00312">
    <property type="entry name" value="Ribosomal_S15"/>
    <property type="match status" value="1"/>
</dbReference>
<comment type="function">
    <text evidence="4">Forms an intersubunit bridge (bridge B4) with the 23S rRNA of the 50S subunit in the ribosome.</text>
</comment>
<keyword evidence="4 6" id="KW-0699">rRNA-binding</keyword>
<organism evidence="8 9">
    <name type="scientific">Fodinibius salipaludis</name>
    <dbReference type="NCBI Taxonomy" id="2032627"/>
    <lineage>
        <taxon>Bacteria</taxon>
        <taxon>Pseudomonadati</taxon>
        <taxon>Balneolota</taxon>
        <taxon>Balneolia</taxon>
        <taxon>Balneolales</taxon>
        <taxon>Balneolaceae</taxon>
        <taxon>Fodinibius</taxon>
    </lineage>
</organism>
<proteinExistence type="inferred from homology"/>
<dbReference type="Gene3D" id="6.10.250.3130">
    <property type="match status" value="1"/>
</dbReference>
<keyword evidence="4 6" id="KW-0694">RNA-binding</keyword>